<organism evidence="2 3">
    <name type="scientific">Pseudonocardia sediminis</name>
    <dbReference type="NCBI Taxonomy" id="1397368"/>
    <lineage>
        <taxon>Bacteria</taxon>
        <taxon>Bacillati</taxon>
        <taxon>Actinomycetota</taxon>
        <taxon>Actinomycetes</taxon>
        <taxon>Pseudonocardiales</taxon>
        <taxon>Pseudonocardiaceae</taxon>
        <taxon>Pseudonocardia</taxon>
    </lineage>
</organism>
<reference evidence="2 3" key="1">
    <citation type="submission" date="2019-02" db="EMBL/GenBank/DDBJ databases">
        <title>Sequencing the genomes of 1000 actinobacteria strains.</title>
        <authorList>
            <person name="Klenk H.-P."/>
        </authorList>
    </citation>
    <scope>NUCLEOTIDE SEQUENCE [LARGE SCALE GENOMIC DNA]</scope>
    <source>
        <strain evidence="2 3">DSM 45779</strain>
    </source>
</reference>
<evidence type="ECO:0000256" key="1">
    <source>
        <dbReference type="SAM" id="MobiDB-lite"/>
    </source>
</evidence>
<feature type="compositionally biased region" description="Basic and acidic residues" evidence="1">
    <location>
        <begin position="185"/>
        <end position="197"/>
    </location>
</feature>
<accession>A0A4Q7USZ8</accession>
<dbReference type="InterPro" id="IPR036895">
    <property type="entry name" value="Uracil-DNA_glycosylase-like_sf"/>
</dbReference>
<dbReference type="AlphaFoldDB" id="A0A4Q7USZ8"/>
<keyword evidence="3" id="KW-1185">Reference proteome</keyword>
<gene>
    <name evidence="2" type="ORF">EV383_1770</name>
</gene>
<comment type="caution">
    <text evidence="2">The sequence shown here is derived from an EMBL/GenBank/DDBJ whole genome shotgun (WGS) entry which is preliminary data.</text>
</comment>
<evidence type="ECO:0000313" key="2">
    <source>
        <dbReference type="EMBL" id="RZT84912.1"/>
    </source>
</evidence>
<protein>
    <submittedName>
        <fullName evidence="2">Uracil DNA glycosylase superfamily protein</fullName>
    </submittedName>
</protein>
<feature type="compositionally biased region" description="Basic and acidic residues" evidence="1">
    <location>
        <begin position="324"/>
        <end position="337"/>
    </location>
</feature>
<dbReference type="EMBL" id="SHKL01000001">
    <property type="protein sequence ID" value="RZT84912.1"/>
    <property type="molecule type" value="Genomic_DNA"/>
</dbReference>
<dbReference type="SUPFAM" id="SSF52141">
    <property type="entry name" value="Uracil-DNA glycosylase-like"/>
    <property type="match status" value="1"/>
</dbReference>
<feature type="region of interest" description="Disordered" evidence="1">
    <location>
        <begin position="173"/>
        <end position="228"/>
    </location>
</feature>
<name>A0A4Q7USZ8_PSEST</name>
<dbReference type="CDD" id="cd10035">
    <property type="entry name" value="UDG_like"/>
    <property type="match status" value="1"/>
</dbReference>
<feature type="region of interest" description="Disordered" evidence="1">
    <location>
        <begin position="324"/>
        <end position="347"/>
    </location>
</feature>
<dbReference type="Proteomes" id="UP000291591">
    <property type="component" value="Unassembled WGS sequence"/>
</dbReference>
<sequence length="347" mass="38874">MVRRMRDVRYREEQWRDRYAPHVAPINELVDELGTRDEAGHPPYVAPMYKGVRARALAILRDPGPKAGGENGSGFLSVENDDQSAQRQDEFFRGAGIDPAEVVPWNAYPWYINSKPTREQLQQGTEPLRRLIALLPHLRVVILEGIDAKAAWDLFVARHGAWVRSREIEAVSTYHPSRQALQHPDPAERDRREEHIRSTLRRAARVIDEHDTGPGAEKPSPSAPEGLGVIDVDVIGRPAAASTPSELLWRAAVTAAIGRREVPDGVRFAIEVEFRLPSSRERNDRWDVDGLLTPTFEALGGAIGWRRGQGRPQADDERIDRIVASKRPATRDEEPGARLRIVPLASP</sequence>
<dbReference type="Gene3D" id="3.40.470.10">
    <property type="entry name" value="Uracil-DNA glycosylase-like domain"/>
    <property type="match status" value="1"/>
</dbReference>
<evidence type="ECO:0000313" key="3">
    <source>
        <dbReference type="Proteomes" id="UP000291591"/>
    </source>
</evidence>
<proteinExistence type="predicted"/>